<evidence type="ECO:0000313" key="7">
    <source>
        <dbReference type="EnsemblProtists" id="PYU1_T013951"/>
    </source>
</evidence>
<proteinExistence type="predicted"/>
<dbReference type="InParanoid" id="K3X9Q2"/>
<protein>
    <recommendedName>
        <fullName evidence="6">HTH psq-type domain-containing protein</fullName>
    </recommendedName>
</protein>
<dbReference type="VEuPathDB" id="FungiDB:PYU1_G013922"/>
<dbReference type="PANTHER" id="PTHR33215:SF13">
    <property type="entry name" value="PROTEIN DISTAL ANTENNA"/>
    <property type="match status" value="1"/>
</dbReference>
<reference evidence="8" key="1">
    <citation type="journal article" date="2010" name="Genome Biol.">
        <title>Genome sequence of the necrotrophic plant pathogen Pythium ultimum reveals original pathogenicity mechanisms and effector repertoire.</title>
        <authorList>
            <person name="Levesque C.A."/>
            <person name="Brouwer H."/>
            <person name="Cano L."/>
            <person name="Hamilton J.P."/>
            <person name="Holt C."/>
            <person name="Huitema E."/>
            <person name="Raffaele S."/>
            <person name="Robideau G.P."/>
            <person name="Thines M."/>
            <person name="Win J."/>
            <person name="Zerillo M.M."/>
            <person name="Beakes G.W."/>
            <person name="Boore J.L."/>
            <person name="Busam D."/>
            <person name="Dumas B."/>
            <person name="Ferriera S."/>
            <person name="Fuerstenberg S.I."/>
            <person name="Gachon C.M."/>
            <person name="Gaulin E."/>
            <person name="Govers F."/>
            <person name="Grenville-Briggs L."/>
            <person name="Horner N."/>
            <person name="Hostetler J."/>
            <person name="Jiang R.H."/>
            <person name="Johnson J."/>
            <person name="Krajaejun T."/>
            <person name="Lin H."/>
            <person name="Meijer H.J."/>
            <person name="Moore B."/>
            <person name="Morris P."/>
            <person name="Phuntmart V."/>
            <person name="Puiu D."/>
            <person name="Shetty J."/>
            <person name="Stajich J.E."/>
            <person name="Tripathy S."/>
            <person name="Wawra S."/>
            <person name="van West P."/>
            <person name="Whitty B.R."/>
            <person name="Coutinho P.M."/>
            <person name="Henrissat B."/>
            <person name="Martin F."/>
            <person name="Thomas P.D."/>
            <person name="Tyler B.M."/>
            <person name="De Vries R.P."/>
            <person name="Kamoun S."/>
            <person name="Yandell M."/>
            <person name="Tisserat N."/>
            <person name="Buell C.R."/>
        </authorList>
    </citation>
    <scope>NUCLEOTIDE SEQUENCE</scope>
    <source>
        <strain evidence="8">DAOM:BR144</strain>
    </source>
</reference>
<organism evidence="7 8">
    <name type="scientific">Globisporangium ultimum (strain ATCC 200006 / CBS 805.95 / DAOM BR144)</name>
    <name type="common">Pythium ultimum</name>
    <dbReference type="NCBI Taxonomy" id="431595"/>
    <lineage>
        <taxon>Eukaryota</taxon>
        <taxon>Sar</taxon>
        <taxon>Stramenopiles</taxon>
        <taxon>Oomycota</taxon>
        <taxon>Peronosporomycetes</taxon>
        <taxon>Pythiales</taxon>
        <taxon>Pythiaceae</taxon>
        <taxon>Globisporangium</taxon>
    </lineage>
</organism>
<evidence type="ECO:0000256" key="2">
    <source>
        <dbReference type="ARBA" id="ARBA00022553"/>
    </source>
</evidence>
<evidence type="ECO:0000256" key="3">
    <source>
        <dbReference type="ARBA" id="ARBA00023015"/>
    </source>
</evidence>
<dbReference type="SUPFAM" id="SSF46689">
    <property type="entry name" value="Homeodomain-like"/>
    <property type="match status" value="1"/>
</dbReference>
<keyword evidence="8" id="KW-1185">Reference proteome</keyword>
<feature type="domain" description="HTH psq-type" evidence="6">
    <location>
        <begin position="259"/>
        <end position="296"/>
    </location>
</feature>
<evidence type="ECO:0000259" key="6">
    <source>
        <dbReference type="Pfam" id="PF05225"/>
    </source>
</evidence>
<evidence type="ECO:0000256" key="5">
    <source>
        <dbReference type="SAM" id="MobiDB-lite"/>
    </source>
</evidence>
<dbReference type="eggNOG" id="ENOG502RZ31">
    <property type="taxonomic scope" value="Eukaryota"/>
</dbReference>
<reference evidence="8" key="2">
    <citation type="submission" date="2010-04" db="EMBL/GenBank/DDBJ databases">
        <authorList>
            <person name="Buell R."/>
            <person name="Hamilton J."/>
            <person name="Hostetler J."/>
        </authorList>
    </citation>
    <scope>NUCLEOTIDE SEQUENCE [LARGE SCALE GENOMIC DNA]</scope>
    <source>
        <strain evidence="8">DAOM:BR144</strain>
    </source>
</reference>
<reference evidence="7" key="3">
    <citation type="submission" date="2015-02" db="UniProtKB">
        <authorList>
            <consortium name="EnsemblProtists"/>
        </authorList>
    </citation>
    <scope>IDENTIFICATION</scope>
    <source>
        <strain evidence="7">DAOM BR144</strain>
    </source>
</reference>
<dbReference type="PANTHER" id="PTHR33215">
    <property type="entry name" value="PROTEIN DISTAL ANTENNA"/>
    <property type="match status" value="1"/>
</dbReference>
<feature type="region of interest" description="Disordered" evidence="5">
    <location>
        <begin position="158"/>
        <end position="252"/>
    </location>
</feature>
<keyword evidence="1" id="KW-0217">Developmental protein</keyword>
<dbReference type="EMBL" id="GL376578">
    <property type="status" value="NOT_ANNOTATED_CDS"/>
    <property type="molecule type" value="Genomic_DNA"/>
</dbReference>
<keyword evidence="2" id="KW-0597">Phosphoprotein</keyword>
<feature type="compositionally biased region" description="Low complexity" evidence="5">
    <location>
        <begin position="218"/>
        <end position="238"/>
    </location>
</feature>
<feature type="compositionally biased region" description="Basic and acidic residues" evidence="5">
    <location>
        <begin position="208"/>
        <end position="217"/>
    </location>
</feature>
<evidence type="ECO:0000256" key="4">
    <source>
        <dbReference type="ARBA" id="ARBA00023163"/>
    </source>
</evidence>
<keyword evidence="4" id="KW-0804">Transcription</keyword>
<dbReference type="InterPro" id="IPR007889">
    <property type="entry name" value="HTH_Psq"/>
</dbReference>
<keyword evidence="3" id="KW-0805">Transcription regulation</keyword>
<name>K3X9Q2_GLOUD</name>
<dbReference type="Pfam" id="PF05225">
    <property type="entry name" value="HTH_psq"/>
    <property type="match status" value="2"/>
</dbReference>
<dbReference type="InterPro" id="IPR009057">
    <property type="entry name" value="Homeodomain-like_sf"/>
</dbReference>
<dbReference type="InterPro" id="IPR051839">
    <property type="entry name" value="RD_transcriptional_regulator"/>
</dbReference>
<evidence type="ECO:0000256" key="1">
    <source>
        <dbReference type="ARBA" id="ARBA00022473"/>
    </source>
</evidence>
<dbReference type="Proteomes" id="UP000019132">
    <property type="component" value="Unassembled WGS sequence"/>
</dbReference>
<sequence length="506" mass="55177">MPGSKKASSPTPSTTSSPAPDLAVLSISAMPRSSTVSEDVWAKAIHAVKVQKMSLRQAAQMYGVHHMSLHRRVRGRYATSVASSFNIKSYLNEDDEAEVLGVLREQFLHEKRITSDDIRFVVRAIASHGGKRSVPPEFPPSRWIVEFKRAHGFAKLNSYAYPPVSNGSDGDMDDGDSEGSSYPRYAVPSYRSGDREQQDNGQSSQWERNSDGDREDFGSNTSSGSSYDTGTTGSSCGSYENSSQTEKRSYKLSHTVPPETWEKAIAAVEQQGMSLRTAARAYGVHFAALHRRIKKRAQGDQSSNIEGYFHPDDEAGIIRVVIARAELGVLMTFDELMDLVQRAALRNLPDISVDAARKLMARFQSRNEHSIRHIIVDWPLPRIGAMNVNNNSSSGVMAGTNGTTDARPIRIPPRPSVIVSSGDPAATLMHRVPLIPPPMIPGGVNGNNSSKSVALTAPLRAPAELPSAQALMLRSAQQQQIPPPPLSSLNKRDKTARATGHPIMFV</sequence>
<dbReference type="HOGENOM" id="CLU_037080_0_0_1"/>
<dbReference type="Gene3D" id="1.10.10.60">
    <property type="entry name" value="Homeodomain-like"/>
    <property type="match status" value="2"/>
</dbReference>
<dbReference type="GO" id="GO:0003677">
    <property type="term" value="F:DNA binding"/>
    <property type="evidence" value="ECO:0007669"/>
    <property type="project" value="InterPro"/>
</dbReference>
<dbReference type="EnsemblProtists" id="PYU1_T013951">
    <property type="protein sequence ID" value="PYU1_T013951"/>
    <property type="gene ID" value="PYU1_G013922"/>
</dbReference>
<accession>K3X9Q2</accession>
<dbReference type="AlphaFoldDB" id="K3X9Q2"/>
<feature type="region of interest" description="Disordered" evidence="5">
    <location>
        <begin position="1"/>
        <end position="20"/>
    </location>
</feature>
<feature type="region of interest" description="Disordered" evidence="5">
    <location>
        <begin position="474"/>
        <end position="506"/>
    </location>
</feature>
<evidence type="ECO:0000313" key="8">
    <source>
        <dbReference type="Proteomes" id="UP000019132"/>
    </source>
</evidence>
<feature type="domain" description="HTH psq-type" evidence="6">
    <location>
        <begin position="42"/>
        <end position="79"/>
    </location>
</feature>